<dbReference type="Gene3D" id="1.10.287.70">
    <property type="match status" value="1"/>
</dbReference>
<evidence type="ECO:0000313" key="3">
    <source>
        <dbReference type="EMBL" id="CDW87085.1"/>
    </source>
</evidence>
<reference evidence="3 4" key="1">
    <citation type="submission" date="2014-06" db="EMBL/GenBank/DDBJ databases">
        <authorList>
            <person name="Swart Estienne"/>
        </authorList>
    </citation>
    <scope>NUCLEOTIDE SEQUENCE [LARGE SCALE GENOMIC DNA]</scope>
    <source>
        <strain evidence="3 4">130c</strain>
    </source>
</reference>
<evidence type="ECO:0000259" key="2">
    <source>
        <dbReference type="Pfam" id="PF07885"/>
    </source>
</evidence>
<dbReference type="InParanoid" id="A0A078AX99"/>
<evidence type="ECO:0000256" key="1">
    <source>
        <dbReference type="SAM" id="Phobius"/>
    </source>
</evidence>
<dbReference type="GO" id="GO:0005249">
    <property type="term" value="F:voltage-gated potassium channel activity"/>
    <property type="evidence" value="ECO:0007669"/>
    <property type="project" value="InterPro"/>
</dbReference>
<dbReference type="InterPro" id="IPR018490">
    <property type="entry name" value="cNMP-bd_dom_sf"/>
</dbReference>
<proteinExistence type="predicted"/>
<dbReference type="Gene3D" id="2.60.120.10">
    <property type="entry name" value="Jelly Rolls"/>
    <property type="match status" value="1"/>
</dbReference>
<name>A0A078AX99_STYLE</name>
<dbReference type="SUPFAM" id="SSF51206">
    <property type="entry name" value="cAMP-binding domain-like"/>
    <property type="match status" value="1"/>
</dbReference>
<evidence type="ECO:0000313" key="4">
    <source>
        <dbReference type="Proteomes" id="UP000039865"/>
    </source>
</evidence>
<feature type="transmembrane region" description="Helical" evidence="1">
    <location>
        <begin position="247"/>
        <end position="266"/>
    </location>
</feature>
<dbReference type="InterPro" id="IPR014710">
    <property type="entry name" value="RmlC-like_jellyroll"/>
</dbReference>
<dbReference type="OrthoDB" id="417811at2759"/>
<feature type="domain" description="Potassium channel" evidence="2">
    <location>
        <begin position="239"/>
        <end position="303"/>
    </location>
</feature>
<keyword evidence="1" id="KW-1133">Transmembrane helix</keyword>
<feature type="transmembrane region" description="Helical" evidence="1">
    <location>
        <begin position="278"/>
        <end position="299"/>
    </location>
</feature>
<protein>
    <submittedName>
        <fullName evidence="3">Cation channel family protein</fullName>
    </submittedName>
</protein>
<dbReference type="Proteomes" id="UP000039865">
    <property type="component" value="Unassembled WGS sequence"/>
</dbReference>
<dbReference type="AlphaFoldDB" id="A0A078AX99"/>
<sequence length="585" mass="69296">MRRRPTKADEYQIKKKIILYGVRTTNKIFDNIQNNNRQSLIMKSGADDFANQKKPFLDRFIISQSNKWKATFDIWMLLLVGYSCFTSIFQQFNKIIIQFSVSFDQPTNMFQVNFDIVVEAFFWLDLALNFLQEFKDPETYQNVRDIKSISKKYILKLPRLIRLIDISRFNQMLKSFFENSSRDERIVAQYMMMYAYKIFRLVIIAIIITYFIGCFWFLVSNDLNQDEDIQNGNTFVKYFELDQTDNWRQLIVSCYFALTTLATVGYGDYYPISNLERIIAVFIMLCGVAFFSYIMGSFIEIISNYEKKMGVIDKGTDLHNWMTLLTRFTNNKPLPKSLSAQIENHFGYFWANDRLASLSQMFFNTQENRESRFLYDVSFGFMPRKFEPTEEDKIIYDEEEEVPEMYFIVEGQIGIGYSLIANGISRKQYKIAKKIKSDCIICDHYVANCQKSQFIYIVIKEVKSFALTKKFLQKEIFPKYPEIAFQIKADSLLRYKRNIHKQVEINKKSAYKRIMIDEKNKNGIELEKKKLNQDQELNMYMKEKIDGIQKEISKFTEGISCFAQTCDEELNKIIQNLDQSQNFKQ</sequence>
<organism evidence="3 4">
    <name type="scientific">Stylonychia lemnae</name>
    <name type="common">Ciliate</name>
    <dbReference type="NCBI Taxonomy" id="5949"/>
    <lineage>
        <taxon>Eukaryota</taxon>
        <taxon>Sar</taxon>
        <taxon>Alveolata</taxon>
        <taxon>Ciliophora</taxon>
        <taxon>Intramacronucleata</taxon>
        <taxon>Spirotrichea</taxon>
        <taxon>Stichotrichia</taxon>
        <taxon>Sporadotrichida</taxon>
        <taxon>Oxytrichidae</taxon>
        <taxon>Stylonychinae</taxon>
        <taxon>Stylonychia</taxon>
    </lineage>
</organism>
<dbReference type="SUPFAM" id="SSF81324">
    <property type="entry name" value="Voltage-gated potassium channels"/>
    <property type="match status" value="1"/>
</dbReference>
<dbReference type="EMBL" id="CCKQ01015265">
    <property type="protein sequence ID" value="CDW87085.1"/>
    <property type="molecule type" value="Genomic_DNA"/>
</dbReference>
<keyword evidence="4" id="KW-1185">Reference proteome</keyword>
<dbReference type="InterPro" id="IPR003938">
    <property type="entry name" value="K_chnl_volt-dep_EAG/ELK/ERG"/>
</dbReference>
<keyword evidence="1" id="KW-0472">Membrane</keyword>
<gene>
    <name evidence="3" type="primary">Contig8511.g9083</name>
    <name evidence="3" type="ORF">STYLEM_16187</name>
</gene>
<dbReference type="PRINTS" id="PR01463">
    <property type="entry name" value="EAGCHANLFMLY"/>
</dbReference>
<keyword evidence="1" id="KW-0812">Transmembrane</keyword>
<dbReference type="InterPro" id="IPR013099">
    <property type="entry name" value="K_chnl_dom"/>
</dbReference>
<dbReference type="GO" id="GO:0016020">
    <property type="term" value="C:membrane"/>
    <property type="evidence" value="ECO:0007669"/>
    <property type="project" value="InterPro"/>
</dbReference>
<dbReference type="PANTHER" id="PTHR47823">
    <property type="entry name" value="ION_TRANS DOMAIN-CONTAINING PROTEIN"/>
    <property type="match status" value="1"/>
</dbReference>
<dbReference type="Pfam" id="PF07885">
    <property type="entry name" value="Ion_trans_2"/>
    <property type="match status" value="1"/>
</dbReference>
<feature type="transmembrane region" description="Helical" evidence="1">
    <location>
        <begin position="198"/>
        <end position="219"/>
    </location>
</feature>
<dbReference type="PANTHER" id="PTHR47823:SF9">
    <property type="entry name" value="CHROMOSOME UNDETERMINED SCAFFOLD_10, WHOLE GENOME SHOTGUN SEQUENCE"/>
    <property type="match status" value="1"/>
</dbReference>
<accession>A0A078AX99</accession>